<evidence type="ECO:0000256" key="1">
    <source>
        <dbReference type="ARBA" id="ARBA00004651"/>
    </source>
</evidence>
<dbReference type="OrthoDB" id="9776552at2"/>
<feature type="transmembrane region" description="Helical" evidence="8">
    <location>
        <begin position="46"/>
        <end position="66"/>
    </location>
</feature>
<dbReference type="AlphaFoldDB" id="A0A3P3U9Y4"/>
<dbReference type="Pfam" id="PF00672">
    <property type="entry name" value="HAMP"/>
    <property type="match status" value="1"/>
</dbReference>
<dbReference type="InterPro" id="IPR003660">
    <property type="entry name" value="HAMP_dom"/>
</dbReference>
<dbReference type="PROSITE" id="PS50885">
    <property type="entry name" value="HAMP"/>
    <property type="match status" value="1"/>
</dbReference>
<dbReference type="PANTHER" id="PTHR34220">
    <property type="entry name" value="SENSOR HISTIDINE KINASE YPDA"/>
    <property type="match status" value="1"/>
</dbReference>
<keyword evidence="3" id="KW-0597">Phosphoprotein</keyword>
<dbReference type="EMBL" id="RRCN01000001">
    <property type="protein sequence ID" value="RRJ66428.1"/>
    <property type="molecule type" value="Genomic_DNA"/>
</dbReference>
<evidence type="ECO:0000259" key="9">
    <source>
        <dbReference type="PROSITE" id="PS50885"/>
    </source>
</evidence>
<accession>A0A3P3U9Y4</accession>
<evidence type="ECO:0000256" key="7">
    <source>
        <dbReference type="SAM" id="Coils"/>
    </source>
</evidence>
<evidence type="ECO:0000256" key="3">
    <source>
        <dbReference type="ARBA" id="ARBA00022553"/>
    </source>
</evidence>
<comment type="subcellular location">
    <subcellularLocation>
        <location evidence="1">Cell membrane</location>
        <topology evidence="1">Multi-pass membrane protein</topology>
    </subcellularLocation>
</comment>
<dbReference type="SMART" id="SM00304">
    <property type="entry name" value="HAMP"/>
    <property type="match status" value="1"/>
</dbReference>
<keyword evidence="4" id="KW-0808">Transferase</keyword>
<evidence type="ECO:0000256" key="8">
    <source>
        <dbReference type="SAM" id="Phobius"/>
    </source>
</evidence>
<dbReference type="CDD" id="cd06225">
    <property type="entry name" value="HAMP"/>
    <property type="match status" value="1"/>
</dbReference>
<dbReference type="InterPro" id="IPR003594">
    <property type="entry name" value="HATPase_dom"/>
</dbReference>
<dbReference type="CDD" id="cd18774">
    <property type="entry name" value="PDC2_HK_sensor"/>
    <property type="match status" value="1"/>
</dbReference>
<dbReference type="Gene3D" id="3.30.565.10">
    <property type="entry name" value="Histidine kinase-like ATPase, C-terminal domain"/>
    <property type="match status" value="1"/>
</dbReference>
<keyword evidence="2" id="KW-1003">Cell membrane</keyword>
<protein>
    <submittedName>
        <fullName evidence="10">Sensor histidine kinase</fullName>
    </submittedName>
</protein>
<dbReference type="Gene3D" id="3.30.450.20">
    <property type="entry name" value="PAS domain"/>
    <property type="match status" value="1"/>
</dbReference>
<dbReference type="Pfam" id="PF06580">
    <property type="entry name" value="His_kinase"/>
    <property type="match status" value="1"/>
</dbReference>
<gene>
    <name evidence="10" type="ORF">EHV15_28520</name>
</gene>
<evidence type="ECO:0000313" key="10">
    <source>
        <dbReference type="EMBL" id="RRJ66428.1"/>
    </source>
</evidence>
<dbReference type="SUPFAM" id="SSF55874">
    <property type="entry name" value="ATPase domain of HSP90 chaperone/DNA topoisomerase II/histidine kinase"/>
    <property type="match status" value="1"/>
</dbReference>
<dbReference type="InterPro" id="IPR010559">
    <property type="entry name" value="Sig_transdc_His_kin_internal"/>
</dbReference>
<dbReference type="InterPro" id="IPR036890">
    <property type="entry name" value="HATPase_C_sf"/>
</dbReference>
<dbReference type="InterPro" id="IPR050640">
    <property type="entry name" value="Bact_2-comp_sensor_kinase"/>
</dbReference>
<keyword evidence="8" id="KW-1133">Transmembrane helix</keyword>
<sequence length="637" mass="72950">MTALSCRWYGRLPMMTIPPIFLERRFLERRQAIKRFFTDRPIQSKLLISFLPILVLSVAMTGWFSYLSVAGKLQQTTYYSLSDLVQQTSLFLDDKFATVFEQLVSIEDHPSFRSILAGEGQGYDQRRYDDIIGLHDRFEEVYHTYFQMIDSIYVGFNNGRSFNLQKEFVPRRVSADLADWVGEYQQAERGYYWLNSHQDGVFDTVESRKVLSNFKIIGTPSSEVSGLILINLRESYFRDIMENVKISPSGTLALISPDGTLFSKPLDERYEVTEETIAELRSLAGERGSLTARSSRGEKLTIAYDTLPLNRWVLAAIVPERDILAGVHSIKYISLGITLIVLLVFVVVAAWVARKLTDPIRYLSKQVRRFEQGNLQANFQLDERNEIGVLANGLASLSETVRQLLQEVRDKERQKRRIELHALQAQIQPHFLYNTLCSIKHLIDLREKEKASEMVAALTRFFRIGISKGKEVIPIGEEIEHVRSYLQILHLRYSKDFEFRIDVTDELLTLSIPKLTLQPLVENAIYHGIKTKRGRGIVSITGRRAGDKTILEVYDNGSGIAPDKLVRLAGSIRAERINEAEEPITYGLRNCHRRLALHFGAPYGLKLESVYGEYTRVIVELPFTEKGEEYDSEAADR</sequence>
<evidence type="ECO:0000256" key="5">
    <source>
        <dbReference type="ARBA" id="ARBA00022777"/>
    </source>
</evidence>
<keyword evidence="5 10" id="KW-0418">Kinase</keyword>
<reference evidence="10 11" key="1">
    <citation type="submission" date="2018-11" db="EMBL/GenBank/DDBJ databases">
        <title>Genome sequencing of Paenibacillus sp. KCOM 3021 (= ChDC PVNT-B20).</title>
        <authorList>
            <person name="Kook J.-K."/>
            <person name="Park S.-N."/>
            <person name="Lim Y.K."/>
        </authorList>
    </citation>
    <scope>NUCLEOTIDE SEQUENCE [LARGE SCALE GENOMIC DNA]</scope>
    <source>
        <strain evidence="10 11">KCOM 3021</strain>
    </source>
</reference>
<dbReference type="Gene3D" id="6.10.340.10">
    <property type="match status" value="1"/>
</dbReference>
<proteinExistence type="predicted"/>
<keyword evidence="7" id="KW-0175">Coiled coil</keyword>
<dbReference type="Proteomes" id="UP000267017">
    <property type="component" value="Unassembled WGS sequence"/>
</dbReference>
<dbReference type="PANTHER" id="PTHR34220:SF7">
    <property type="entry name" value="SENSOR HISTIDINE KINASE YPDA"/>
    <property type="match status" value="1"/>
</dbReference>
<keyword evidence="6 8" id="KW-0472">Membrane</keyword>
<evidence type="ECO:0000256" key="2">
    <source>
        <dbReference type="ARBA" id="ARBA00022475"/>
    </source>
</evidence>
<dbReference type="GO" id="GO:0000155">
    <property type="term" value="F:phosphorelay sensor kinase activity"/>
    <property type="evidence" value="ECO:0007669"/>
    <property type="project" value="InterPro"/>
</dbReference>
<keyword evidence="8" id="KW-0812">Transmembrane</keyword>
<feature type="coiled-coil region" evidence="7">
    <location>
        <begin position="394"/>
        <end position="421"/>
    </location>
</feature>
<dbReference type="GO" id="GO:0005886">
    <property type="term" value="C:plasma membrane"/>
    <property type="evidence" value="ECO:0007669"/>
    <property type="project" value="UniProtKB-SubCell"/>
</dbReference>
<evidence type="ECO:0000256" key="6">
    <source>
        <dbReference type="ARBA" id="ARBA00023136"/>
    </source>
</evidence>
<evidence type="ECO:0000256" key="4">
    <source>
        <dbReference type="ARBA" id="ARBA00022679"/>
    </source>
</evidence>
<organism evidence="10 11">
    <name type="scientific">Paenibacillus oralis</name>
    <dbReference type="NCBI Taxonomy" id="2490856"/>
    <lineage>
        <taxon>Bacteria</taxon>
        <taxon>Bacillati</taxon>
        <taxon>Bacillota</taxon>
        <taxon>Bacilli</taxon>
        <taxon>Bacillales</taxon>
        <taxon>Paenibacillaceae</taxon>
        <taxon>Paenibacillus</taxon>
    </lineage>
</organism>
<name>A0A3P3U9Y4_9BACL</name>
<feature type="transmembrane region" description="Helical" evidence="8">
    <location>
        <begin position="332"/>
        <end position="353"/>
    </location>
</feature>
<dbReference type="SUPFAM" id="SSF158472">
    <property type="entry name" value="HAMP domain-like"/>
    <property type="match status" value="1"/>
</dbReference>
<evidence type="ECO:0000313" key="11">
    <source>
        <dbReference type="Proteomes" id="UP000267017"/>
    </source>
</evidence>
<keyword evidence="11" id="KW-1185">Reference proteome</keyword>
<feature type="domain" description="HAMP" evidence="9">
    <location>
        <begin position="354"/>
        <end position="406"/>
    </location>
</feature>
<dbReference type="Pfam" id="PF02518">
    <property type="entry name" value="HATPase_c"/>
    <property type="match status" value="1"/>
</dbReference>
<comment type="caution">
    <text evidence="10">The sequence shown here is derived from an EMBL/GenBank/DDBJ whole genome shotgun (WGS) entry which is preliminary data.</text>
</comment>
<dbReference type="SMART" id="SM00387">
    <property type="entry name" value="HATPase_c"/>
    <property type="match status" value="1"/>
</dbReference>